<reference evidence="3 4" key="1">
    <citation type="submission" date="2017-01" db="EMBL/GenBank/DDBJ databases">
        <title>Genomic analysis of Xuhuaishuia manganoxidans DY6-4.</title>
        <authorList>
            <person name="Wang X."/>
        </authorList>
    </citation>
    <scope>NUCLEOTIDE SEQUENCE [LARGE SCALE GENOMIC DNA]</scope>
    <source>
        <strain evidence="3 4">DY6-4</strain>
    </source>
</reference>
<dbReference type="GO" id="GO:0005829">
    <property type="term" value="C:cytosol"/>
    <property type="evidence" value="ECO:0007669"/>
    <property type="project" value="TreeGrafter"/>
</dbReference>
<dbReference type="PANTHER" id="PTHR22789">
    <property type="entry name" value="FUCULOSE PHOSPHATE ALDOLASE"/>
    <property type="match status" value="1"/>
</dbReference>
<dbReference type="Pfam" id="PF00596">
    <property type="entry name" value="Aldolase_II"/>
    <property type="match status" value="1"/>
</dbReference>
<dbReference type="GO" id="GO:0046872">
    <property type="term" value="F:metal ion binding"/>
    <property type="evidence" value="ECO:0007669"/>
    <property type="project" value="UniProtKB-KW"/>
</dbReference>
<evidence type="ECO:0000313" key="3">
    <source>
        <dbReference type="EMBL" id="APX89471.1"/>
    </source>
</evidence>
<dbReference type="RefSeq" id="WP_076979494.1">
    <property type="nucleotide sequence ID" value="NZ_CP019124.1"/>
</dbReference>
<dbReference type="AlphaFoldDB" id="A0A1U7DHM9"/>
<dbReference type="SMART" id="SM01007">
    <property type="entry name" value="Aldolase_II"/>
    <property type="match status" value="1"/>
</dbReference>
<accession>A0A2M9DDW6</accession>
<dbReference type="InterPro" id="IPR001303">
    <property type="entry name" value="Aldolase_II/adducin_N"/>
</dbReference>
<sequence length="257" mass="26698">MTARASSSAQAGGSGARDQALLQGICDAVTILVGAGVMDYNGHASMRDPAAGAQQPGFYINSGASDRAAMSPDQVCRVRVDAPDTLAAIDGIRPPNEAHLHAAIYAARPDVAAVVHGHPMWSTLFTQTGTPLPLLMPQSALISDTPTYPHAHSISTRARGAAMADAMGQARGIYLAGHGSVFTGRAGDPLAALTEATALAIYSEQNAERAWRAALLGPATPLPPGDLDAHRANLDKPGLFAKCWAFHLSQGRHANVR</sequence>
<gene>
    <name evidence="3" type="ORF">BV394_06875</name>
</gene>
<dbReference type="SUPFAM" id="SSF53639">
    <property type="entry name" value="AraD/HMP-PK domain-like"/>
    <property type="match status" value="1"/>
</dbReference>
<dbReference type="Gene3D" id="3.40.225.10">
    <property type="entry name" value="Class II aldolase/adducin N-terminal domain"/>
    <property type="match status" value="1"/>
</dbReference>
<keyword evidence="1" id="KW-0479">Metal-binding</keyword>
<dbReference type="PANTHER" id="PTHR22789:SF0">
    <property type="entry name" value="3-OXO-TETRONATE 4-PHOSPHATE DECARBOXYLASE-RELATED"/>
    <property type="match status" value="1"/>
</dbReference>
<keyword evidence="4" id="KW-1185">Reference proteome</keyword>
<dbReference type="InterPro" id="IPR036409">
    <property type="entry name" value="Aldolase_II/adducin_N_sf"/>
</dbReference>
<organism evidence="3 4">
    <name type="scientific">Brevirhabdus pacifica</name>
    <dbReference type="NCBI Taxonomy" id="1267768"/>
    <lineage>
        <taxon>Bacteria</taxon>
        <taxon>Pseudomonadati</taxon>
        <taxon>Pseudomonadota</taxon>
        <taxon>Alphaproteobacteria</taxon>
        <taxon>Rhodobacterales</taxon>
        <taxon>Paracoccaceae</taxon>
        <taxon>Brevirhabdus</taxon>
    </lineage>
</organism>
<evidence type="ECO:0000313" key="4">
    <source>
        <dbReference type="Proteomes" id="UP000187266"/>
    </source>
</evidence>
<accession>A0A1U7DHM9</accession>
<keyword evidence="2" id="KW-0456">Lyase</keyword>
<dbReference type="OrthoDB" id="5500703at2"/>
<dbReference type="InterPro" id="IPR050197">
    <property type="entry name" value="Aldolase_class_II_sugar_metab"/>
</dbReference>
<protein>
    <submittedName>
        <fullName evidence="3">Uncharacterized protein</fullName>
    </submittedName>
</protein>
<dbReference type="GO" id="GO:0019323">
    <property type="term" value="P:pentose catabolic process"/>
    <property type="evidence" value="ECO:0007669"/>
    <property type="project" value="TreeGrafter"/>
</dbReference>
<dbReference type="GO" id="GO:0016832">
    <property type="term" value="F:aldehyde-lyase activity"/>
    <property type="evidence" value="ECO:0007669"/>
    <property type="project" value="TreeGrafter"/>
</dbReference>
<dbReference type="STRING" id="1267768.BV394_06875"/>
<evidence type="ECO:0000256" key="2">
    <source>
        <dbReference type="ARBA" id="ARBA00023239"/>
    </source>
</evidence>
<dbReference type="EMBL" id="CP019124">
    <property type="protein sequence ID" value="APX89471.1"/>
    <property type="molecule type" value="Genomic_DNA"/>
</dbReference>
<proteinExistence type="predicted"/>
<dbReference type="Proteomes" id="UP000187266">
    <property type="component" value="Chromosome"/>
</dbReference>
<name>A0A1U7DHM9_9RHOB</name>
<evidence type="ECO:0000256" key="1">
    <source>
        <dbReference type="ARBA" id="ARBA00022723"/>
    </source>
</evidence>